<dbReference type="PROSITE" id="PS00324">
    <property type="entry name" value="ASPARTOKINASE"/>
    <property type="match status" value="1"/>
</dbReference>
<feature type="binding site" evidence="13">
    <location>
        <position position="74"/>
    </location>
    <ligand>
        <name>substrate</name>
    </ligand>
</feature>
<dbReference type="InterPro" id="IPR054352">
    <property type="entry name" value="ACT_Aspartokinase"/>
</dbReference>
<dbReference type="CDD" id="cd04923">
    <property type="entry name" value="ACT_AK-LysC-DapG-like_2"/>
    <property type="match status" value="1"/>
</dbReference>
<dbReference type="InterPro" id="IPR018042">
    <property type="entry name" value="Aspartate_kinase_CS"/>
</dbReference>
<keyword evidence="8 13" id="KW-0547">Nucleotide-binding</keyword>
<evidence type="ECO:0000313" key="17">
    <source>
        <dbReference type="Proteomes" id="UP000475117"/>
    </source>
</evidence>
<dbReference type="PROSITE" id="PS51671">
    <property type="entry name" value="ACT"/>
    <property type="match status" value="2"/>
</dbReference>
<comment type="pathway">
    <text evidence="3 15">Amino-acid biosynthesis; L-threonine biosynthesis; L-threonine from L-aspartate: step 1/5.</text>
</comment>
<dbReference type="UniPathway" id="UPA00051">
    <property type="reaction ID" value="UER00462"/>
</dbReference>
<organism evidence="16 17">
    <name type="scientific">Sulfuriroseicoccus oceanibius</name>
    <dbReference type="NCBI Taxonomy" id="2707525"/>
    <lineage>
        <taxon>Bacteria</taxon>
        <taxon>Pseudomonadati</taxon>
        <taxon>Verrucomicrobiota</taxon>
        <taxon>Verrucomicrobiia</taxon>
        <taxon>Verrucomicrobiales</taxon>
        <taxon>Verrucomicrobiaceae</taxon>
        <taxon>Sulfuriroseicoccus</taxon>
    </lineage>
</organism>
<dbReference type="UniPathway" id="UPA00034">
    <property type="reaction ID" value="UER00015"/>
</dbReference>
<comment type="pathway">
    <text evidence="2 15">Amino-acid biosynthesis; L-methionine biosynthesis via de novo pathway; L-homoserine from L-aspartate: step 1/3.</text>
</comment>
<dbReference type="Gene3D" id="3.30.2130.10">
    <property type="entry name" value="VC0802-like"/>
    <property type="match status" value="1"/>
</dbReference>
<evidence type="ECO:0000256" key="4">
    <source>
        <dbReference type="ARBA" id="ARBA00010122"/>
    </source>
</evidence>
<dbReference type="SUPFAM" id="SSF55021">
    <property type="entry name" value="ACT-like"/>
    <property type="match status" value="2"/>
</dbReference>
<reference evidence="16 17" key="1">
    <citation type="submission" date="2020-12" db="EMBL/GenBank/DDBJ databases">
        <title>Sulforoseuscoccus oceanibium gen. nov., sp. nov., a representative of the phylum Verrucomicrobia with special cytoplasmic membrane, and proposal of Sulforoseuscoccusaceae fam. nov.</title>
        <authorList>
            <person name="Xi F."/>
        </authorList>
    </citation>
    <scope>NUCLEOTIDE SEQUENCE [LARGE SCALE GENOMIC DNA]</scope>
    <source>
        <strain evidence="16 17">T37</strain>
    </source>
</reference>
<evidence type="ECO:0000256" key="13">
    <source>
        <dbReference type="PIRSR" id="PIRSR000726-1"/>
    </source>
</evidence>
<keyword evidence="7" id="KW-0677">Repeat</keyword>
<comment type="catalytic activity">
    <reaction evidence="12 14">
        <text>L-aspartate + ATP = 4-phospho-L-aspartate + ADP</text>
        <dbReference type="Rhea" id="RHEA:23776"/>
        <dbReference type="ChEBI" id="CHEBI:29991"/>
        <dbReference type="ChEBI" id="CHEBI:30616"/>
        <dbReference type="ChEBI" id="CHEBI:57535"/>
        <dbReference type="ChEBI" id="CHEBI:456216"/>
        <dbReference type="EC" id="2.7.2.4"/>
    </reaction>
</comment>
<evidence type="ECO:0000256" key="11">
    <source>
        <dbReference type="ARBA" id="ARBA00023154"/>
    </source>
</evidence>
<keyword evidence="17" id="KW-1185">Reference proteome</keyword>
<evidence type="ECO:0000256" key="5">
    <source>
        <dbReference type="ARBA" id="ARBA00022605"/>
    </source>
</evidence>
<dbReference type="FunFam" id="3.30.2130.10:FF:000001">
    <property type="entry name" value="Bifunctional aspartokinase/homoserine dehydrogenase"/>
    <property type="match status" value="1"/>
</dbReference>
<feature type="binding site" evidence="13">
    <location>
        <position position="179"/>
    </location>
    <ligand>
        <name>ATP</name>
        <dbReference type="ChEBI" id="CHEBI:30616"/>
    </ligand>
</feature>
<evidence type="ECO:0000256" key="12">
    <source>
        <dbReference type="ARBA" id="ARBA00047872"/>
    </source>
</evidence>
<evidence type="ECO:0000256" key="2">
    <source>
        <dbReference type="ARBA" id="ARBA00004986"/>
    </source>
</evidence>
<gene>
    <name evidence="16" type="ORF">G3M56_010660</name>
</gene>
<dbReference type="CDD" id="cd04261">
    <property type="entry name" value="AAK_AKii-LysC-BS"/>
    <property type="match status" value="1"/>
</dbReference>
<dbReference type="InterPro" id="IPR036393">
    <property type="entry name" value="AceGlu_kinase-like_sf"/>
</dbReference>
<feature type="binding site" evidence="13">
    <location>
        <begin position="209"/>
        <end position="210"/>
    </location>
    <ligand>
        <name>ATP</name>
        <dbReference type="ChEBI" id="CHEBI:30616"/>
    </ligand>
</feature>
<dbReference type="NCBIfam" id="NF005154">
    <property type="entry name" value="PRK06635.1-2"/>
    <property type="match status" value="1"/>
</dbReference>
<dbReference type="NCBIfam" id="TIGR00657">
    <property type="entry name" value="asp_kinases"/>
    <property type="match status" value="1"/>
</dbReference>
<dbReference type="GO" id="GO:0005829">
    <property type="term" value="C:cytosol"/>
    <property type="evidence" value="ECO:0007669"/>
    <property type="project" value="TreeGrafter"/>
</dbReference>
<feature type="binding site" evidence="13">
    <location>
        <position position="47"/>
    </location>
    <ligand>
        <name>substrate</name>
    </ligand>
</feature>
<dbReference type="GO" id="GO:0009088">
    <property type="term" value="P:threonine biosynthetic process"/>
    <property type="evidence" value="ECO:0007669"/>
    <property type="project" value="UniProtKB-UniPathway"/>
</dbReference>
<dbReference type="InterPro" id="IPR002912">
    <property type="entry name" value="ACT_dom"/>
</dbReference>
<dbReference type="PANTHER" id="PTHR21499">
    <property type="entry name" value="ASPARTATE KINASE"/>
    <property type="match status" value="1"/>
</dbReference>
<dbReference type="InterPro" id="IPR045865">
    <property type="entry name" value="ACT-like_dom_sf"/>
</dbReference>
<dbReference type="Pfam" id="PF00696">
    <property type="entry name" value="AA_kinase"/>
    <property type="match status" value="1"/>
</dbReference>
<evidence type="ECO:0000256" key="6">
    <source>
        <dbReference type="ARBA" id="ARBA00022679"/>
    </source>
</evidence>
<dbReference type="Pfam" id="PF01842">
    <property type="entry name" value="ACT"/>
    <property type="match status" value="1"/>
</dbReference>
<dbReference type="CDD" id="cd04913">
    <property type="entry name" value="ACT_AKii-LysC-BS-like_1"/>
    <property type="match status" value="1"/>
</dbReference>
<dbReference type="InterPro" id="IPR041740">
    <property type="entry name" value="AKii-LysC-BS"/>
</dbReference>
<dbReference type="AlphaFoldDB" id="A0A6B3L9R0"/>
<dbReference type="EC" id="2.7.2.4" evidence="14"/>
<evidence type="ECO:0000256" key="1">
    <source>
        <dbReference type="ARBA" id="ARBA00004766"/>
    </source>
</evidence>
<keyword evidence="6 14" id="KW-0808">Transferase</keyword>
<keyword evidence="9 14" id="KW-0418">Kinase</keyword>
<feature type="binding site" evidence="13">
    <location>
        <begin position="7"/>
        <end position="10"/>
    </location>
    <ligand>
        <name>ATP</name>
        <dbReference type="ChEBI" id="CHEBI:30616"/>
    </ligand>
</feature>
<dbReference type="EMBL" id="CP066776">
    <property type="protein sequence ID" value="QQL44342.1"/>
    <property type="molecule type" value="Genomic_DNA"/>
</dbReference>
<evidence type="ECO:0000256" key="7">
    <source>
        <dbReference type="ARBA" id="ARBA00022737"/>
    </source>
</evidence>
<feature type="binding site" evidence="13">
    <location>
        <begin position="173"/>
        <end position="174"/>
    </location>
    <ligand>
        <name>ATP</name>
        <dbReference type="ChEBI" id="CHEBI:30616"/>
    </ligand>
</feature>
<sequence length="409" mass="42859">MALIVQKYGGTSVGTTDRIKNVAKRILESQRQGNQVIAVVSAMSGVTNKLIDLAAAVSDKPTRREMDVLLATGEQTTIALVSMAINQMGGRAVSFTGGQAGIRTNSAHTQARIQDIDAESVKERLDGGEIVILAGFQGVSDAGRITTLGRGGSDLTAIAMAAAVKADLCQIFTDVDGVYTCDPRVVPKARRIPEISYDEMLEMASSGSKVMQSRSVEFAKKFGVPFEVRCSMNNNPGTLVTEEHPNMESVVIRGVSLERNQAKVTILDVPDTPGSASAIFQALGEADVNVDMIVQNVSKEGFAKISFTVPEDQLAAAQNALKSVTERIGSGPVESLTGVAKLSAVGIGMRSHSGVAGTMFDALATAGISIQMISTSEIKIAVTISEAEADEAARVVHAVFGLDASPSEA</sequence>
<dbReference type="InterPro" id="IPR001048">
    <property type="entry name" value="Asp/Glu/Uridylate_kinase"/>
</dbReference>
<name>A0A6B3L9R0_9BACT</name>
<dbReference type="GO" id="GO:0004072">
    <property type="term" value="F:aspartate kinase activity"/>
    <property type="evidence" value="ECO:0007669"/>
    <property type="project" value="UniProtKB-EC"/>
</dbReference>
<dbReference type="PANTHER" id="PTHR21499:SF3">
    <property type="entry name" value="ASPARTOKINASE"/>
    <property type="match status" value="1"/>
</dbReference>
<dbReference type="Gene3D" id="3.40.1160.10">
    <property type="entry name" value="Acetylglutamate kinase-like"/>
    <property type="match status" value="1"/>
</dbReference>
<dbReference type="UniPathway" id="UPA00050">
    <property type="reaction ID" value="UER00461"/>
</dbReference>
<dbReference type="GO" id="GO:0009089">
    <property type="term" value="P:lysine biosynthetic process via diaminopimelate"/>
    <property type="evidence" value="ECO:0007669"/>
    <property type="project" value="UniProtKB-UniPathway"/>
</dbReference>
<dbReference type="RefSeq" id="WP_164362140.1">
    <property type="nucleotide sequence ID" value="NZ_CP066776.1"/>
</dbReference>
<keyword evidence="11" id="KW-0457">Lysine biosynthesis</keyword>
<dbReference type="SUPFAM" id="SSF53633">
    <property type="entry name" value="Carbamate kinase-like"/>
    <property type="match status" value="1"/>
</dbReference>
<evidence type="ECO:0000313" key="16">
    <source>
        <dbReference type="EMBL" id="QQL44342.1"/>
    </source>
</evidence>
<dbReference type="KEGG" id="soa:G3M56_010660"/>
<dbReference type="GO" id="GO:0009090">
    <property type="term" value="P:homoserine biosynthetic process"/>
    <property type="evidence" value="ECO:0007669"/>
    <property type="project" value="TreeGrafter"/>
</dbReference>
<feature type="binding site" evidence="13">
    <location>
        <position position="184"/>
    </location>
    <ligand>
        <name>ATP</name>
        <dbReference type="ChEBI" id="CHEBI:30616"/>
    </ligand>
</feature>
<proteinExistence type="inferred from homology"/>
<dbReference type="PIRSF" id="PIRSF000726">
    <property type="entry name" value="Asp_kin"/>
    <property type="match status" value="1"/>
</dbReference>
<dbReference type="InterPro" id="IPR001341">
    <property type="entry name" value="Asp_kinase"/>
</dbReference>
<comment type="similarity">
    <text evidence="4 14">Belongs to the aspartokinase family.</text>
</comment>
<evidence type="ECO:0000256" key="3">
    <source>
        <dbReference type="ARBA" id="ARBA00005139"/>
    </source>
</evidence>
<evidence type="ECO:0000256" key="9">
    <source>
        <dbReference type="ARBA" id="ARBA00022777"/>
    </source>
</evidence>
<evidence type="ECO:0000256" key="8">
    <source>
        <dbReference type="ARBA" id="ARBA00022741"/>
    </source>
</evidence>
<dbReference type="NCBIfam" id="TIGR00656">
    <property type="entry name" value="asp_kin_monofn"/>
    <property type="match status" value="1"/>
</dbReference>
<dbReference type="Pfam" id="PF22468">
    <property type="entry name" value="ACT_9"/>
    <property type="match status" value="1"/>
</dbReference>
<keyword evidence="5 15" id="KW-0028">Amino-acid biosynthesis</keyword>
<protein>
    <recommendedName>
        <fullName evidence="14">Aspartokinase</fullName>
        <ecNumber evidence="14">2.7.2.4</ecNumber>
    </recommendedName>
</protein>
<comment type="pathway">
    <text evidence="1 15">Amino-acid biosynthesis; L-lysine biosynthesis via DAP pathway; (S)-tetrahydrodipicolinate from L-aspartate: step 1/4.</text>
</comment>
<dbReference type="FunFam" id="3.40.1160.10:FF:000002">
    <property type="entry name" value="Aspartokinase"/>
    <property type="match status" value="1"/>
</dbReference>
<keyword evidence="10 13" id="KW-0067">ATP-binding</keyword>
<dbReference type="Proteomes" id="UP000475117">
    <property type="component" value="Chromosome"/>
</dbReference>
<evidence type="ECO:0000256" key="15">
    <source>
        <dbReference type="RuleBase" id="RU004249"/>
    </source>
</evidence>
<evidence type="ECO:0000256" key="10">
    <source>
        <dbReference type="ARBA" id="ARBA00022840"/>
    </source>
</evidence>
<dbReference type="GO" id="GO:0005524">
    <property type="term" value="F:ATP binding"/>
    <property type="evidence" value="ECO:0007669"/>
    <property type="project" value="UniProtKB-KW"/>
</dbReference>
<accession>A0A6B3L9R0</accession>
<dbReference type="InterPro" id="IPR005260">
    <property type="entry name" value="Asp_kin_monofn"/>
</dbReference>
<dbReference type="NCBIfam" id="NF005155">
    <property type="entry name" value="PRK06635.1-4"/>
    <property type="match status" value="1"/>
</dbReference>
<evidence type="ECO:0000256" key="14">
    <source>
        <dbReference type="RuleBase" id="RU003448"/>
    </source>
</evidence>